<dbReference type="InterPro" id="IPR001646">
    <property type="entry name" value="5peptide_repeat"/>
</dbReference>
<evidence type="ECO:0000313" key="2">
    <source>
        <dbReference type="EMBL" id="OKH43472.1"/>
    </source>
</evidence>
<name>A0A1U7IY25_9CYAN</name>
<dbReference type="Pfam" id="PF00805">
    <property type="entry name" value="Pentapeptide"/>
    <property type="match status" value="3"/>
</dbReference>
<proteinExistence type="predicted"/>
<evidence type="ECO:0008006" key="4">
    <source>
        <dbReference type="Google" id="ProtNLM"/>
    </source>
</evidence>
<dbReference type="AlphaFoldDB" id="A0A1U7IY25"/>
<dbReference type="STRING" id="549789.NIES30_25000"/>
<evidence type="ECO:0000313" key="3">
    <source>
        <dbReference type="Proteomes" id="UP000185557"/>
    </source>
</evidence>
<dbReference type="InterPro" id="IPR051082">
    <property type="entry name" value="Pentapeptide-BTB/POZ_domain"/>
</dbReference>
<keyword evidence="1" id="KW-0472">Membrane</keyword>
<dbReference type="RefSeq" id="WP_073611175.1">
    <property type="nucleotide sequence ID" value="NZ_MRCG01000033.1"/>
</dbReference>
<keyword evidence="3" id="KW-1185">Reference proteome</keyword>
<keyword evidence="1" id="KW-0812">Transmembrane</keyword>
<gene>
    <name evidence="2" type="ORF">NIES30_25000</name>
</gene>
<sequence length="341" mass="37910">MYKSLRIHISKMLSIKSKRLFLLSGIAGALFLTLVLWRLPQWTVPPGVTDPKERAELLNANRENVLKVIQTISGLGFIATAYLTWRNFQIAEDKNATDRFSKSVEMLSNEKIEIRLGGIYSLERIAKDLKEDAPVVMEVLTAFIRNKTRLSKESRQSFIDSFSPREMPSDARSEHIKLEQDIQSALSVIGRCNKHDDQPSYNVPPLDLSESNLSGIHLDKAYLKRVRLDGTRLEGAHLRGTNLSESRLWGANLKGADLKGAILCGARLGGAILKGACLEDTNLQNAHLDGADLEGAFLDKANLQETSFVGAKGMTVEQFTNTKLCRTVLPENISLDSDRDC</sequence>
<dbReference type="SUPFAM" id="SSF141571">
    <property type="entry name" value="Pentapeptide repeat-like"/>
    <property type="match status" value="1"/>
</dbReference>
<dbReference type="OrthoDB" id="435299at2"/>
<accession>A0A1U7IY25</accession>
<dbReference type="PANTHER" id="PTHR14136:SF17">
    <property type="entry name" value="BTB_POZ DOMAIN-CONTAINING PROTEIN KCTD9"/>
    <property type="match status" value="1"/>
</dbReference>
<dbReference type="Proteomes" id="UP000185557">
    <property type="component" value="Unassembled WGS sequence"/>
</dbReference>
<protein>
    <recommendedName>
        <fullName evidence="4">Low-complexity protein</fullName>
    </recommendedName>
</protein>
<dbReference type="PANTHER" id="PTHR14136">
    <property type="entry name" value="BTB_POZ DOMAIN-CONTAINING PROTEIN KCTD9"/>
    <property type="match status" value="1"/>
</dbReference>
<dbReference type="EMBL" id="MRCG01000033">
    <property type="protein sequence ID" value="OKH43472.1"/>
    <property type="molecule type" value="Genomic_DNA"/>
</dbReference>
<reference evidence="2 3" key="1">
    <citation type="submission" date="2016-11" db="EMBL/GenBank/DDBJ databases">
        <title>Draft Genome Sequences of Nine Cyanobacterial Strains from Diverse Habitats.</title>
        <authorList>
            <person name="Zhu T."/>
            <person name="Hou S."/>
            <person name="Lu X."/>
            <person name="Hess W.R."/>
        </authorList>
    </citation>
    <scope>NUCLEOTIDE SEQUENCE [LARGE SCALE GENOMIC DNA]</scope>
    <source>
        <strain evidence="2 3">NIES-30</strain>
    </source>
</reference>
<organism evidence="2 3">
    <name type="scientific">Phormidium tenue NIES-30</name>
    <dbReference type="NCBI Taxonomy" id="549789"/>
    <lineage>
        <taxon>Bacteria</taxon>
        <taxon>Bacillati</taxon>
        <taxon>Cyanobacteriota</taxon>
        <taxon>Cyanophyceae</taxon>
        <taxon>Oscillatoriophycideae</taxon>
        <taxon>Oscillatoriales</taxon>
        <taxon>Oscillatoriaceae</taxon>
        <taxon>Phormidium</taxon>
    </lineage>
</organism>
<feature type="transmembrane region" description="Helical" evidence="1">
    <location>
        <begin position="20"/>
        <end position="39"/>
    </location>
</feature>
<keyword evidence="1" id="KW-1133">Transmembrane helix</keyword>
<evidence type="ECO:0000256" key="1">
    <source>
        <dbReference type="SAM" id="Phobius"/>
    </source>
</evidence>
<dbReference type="Gene3D" id="2.160.20.80">
    <property type="entry name" value="E3 ubiquitin-protein ligase SopA"/>
    <property type="match status" value="1"/>
</dbReference>
<comment type="caution">
    <text evidence="2">The sequence shown here is derived from an EMBL/GenBank/DDBJ whole genome shotgun (WGS) entry which is preliminary data.</text>
</comment>